<dbReference type="CDD" id="cd06171">
    <property type="entry name" value="Sigma70_r4"/>
    <property type="match status" value="1"/>
</dbReference>
<name>A0A6L5Y9X5_9BACT</name>
<dbReference type="EMBL" id="VUNH01000003">
    <property type="protein sequence ID" value="MST55066.1"/>
    <property type="molecule type" value="Genomic_DNA"/>
</dbReference>
<gene>
    <name evidence="4" type="ORF">FYJ74_03255</name>
</gene>
<dbReference type="HAMAP" id="MF_00245">
    <property type="entry name" value="UPF0122"/>
    <property type="match status" value="1"/>
</dbReference>
<dbReference type="InterPro" id="IPR013324">
    <property type="entry name" value="RNA_pol_sigma_r3/r4-like"/>
</dbReference>
<dbReference type="NCBIfam" id="TIGR02937">
    <property type="entry name" value="sigma70-ECF"/>
    <property type="match status" value="1"/>
</dbReference>
<dbReference type="Proteomes" id="UP000473699">
    <property type="component" value="Unassembled WGS sequence"/>
</dbReference>
<evidence type="ECO:0000313" key="5">
    <source>
        <dbReference type="Proteomes" id="UP000473699"/>
    </source>
</evidence>
<protein>
    <recommendedName>
        <fullName evidence="3">UPF0122 protein FYJ74_03255</fullName>
    </recommendedName>
</protein>
<evidence type="ECO:0000256" key="1">
    <source>
        <dbReference type="ARBA" id="ARBA00008720"/>
    </source>
</evidence>
<dbReference type="InterPro" id="IPR007394">
    <property type="entry name" value="UPF0122"/>
</dbReference>
<accession>A0A6L5Y9X5</accession>
<evidence type="ECO:0000256" key="2">
    <source>
        <dbReference type="ARBA" id="ARBA00024764"/>
    </source>
</evidence>
<dbReference type="InterPro" id="IPR036388">
    <property type="entry name" value="WH-like_DNA-bd_sf"/>
</dbReference>
<comment type="similarity">
    <text evidence="1 3">Belongs to the UPF0122 family.</text>
</comment>
<organism evidence="4 5">
    <name type="scientific">Pyramidobacter porci</name>
    <dbReference type="NCBI Taxonomy" id="2605789"/>
    <lineage>
        <taxon>Bacteria</taxon>
        <taxon>Thermotogati</taxon>
        <taxon>Synergistota</taxon>
        <taxon>Synergistia</taxon>
        <taxon>Synergistales</taxon>
        <taxon>Dethiosulfovibrionaceae</taxon>
        <taxon>Pyramidobacter</taxon>
    </lineage>
</organism>
<dbReference type="GO" id="GO:0006352">
    <property type="term" value="P:DNA-templated transcription initiation"/>
    <property type="evidence" value="ECO:0007669"/>
    <property type="project" value="InterPro"/>
</dbReference>
<comment type="caution">
    <text evidence="4">The sequence shown here is derived from an EMBL/GenBank/DDBJ whole genome shotgun (WGS) entry which is preliminary data.</text>
</comment>
<dbReference type="GO" id="GO:0003700">
    <property type="term" value="F:DNA-binding transcription factor activity"/>
    <property type="evidence" value="ECO:0007669"/>
    <property type="project" value="InterPro"/>
</dbReference>
<evidence type="ECO:0000256" key="3">
    <source>
        <dbReference type="HAMAP-Rule" id="MF_00245"/>
    </source>
</evidence>
<dbReference type="Pfam" id="PF04297">
    <property type="entry name" value="UPF0122"/>
    <property type="match status" value="1"/>
</dbReference>
<dbReference type="RefSeq" id="WP_320633310.1">
    <property type="nucleotide sequence ID" value="NZ_JAXDZJ010000006.1"/>
</dbReference>
<dbReference type="InterPro" id="IPR014284">
    <property type="entry name" value="RNA_pol_sigma-70_dom"/>
</dbReference>
<dbReference type="SUPFAM" id="SSF88659">
    <property type="entry name" value="Sigma3 and sigma4 domains of RNA polymerase sigma factors"/>
    <property type="match status" value="1"/>
</dbReference>
<evidence type="ECO:0000313" key="4">
    <source>
        <dbReference type="EMBL" id="MST55066.1"/>
    </source>
</evidence>
<dbReference type="PANTHER" id="PTHR40083:SF1">
    <property type="entry name" value="UPF0122 PROTEIN YLXM"/>
    <property type="match status" value="1"/>
</dbReference>
<dbReference type="AlphaFoldDB" id="A0A6L5Y9X5"/>
<dbReference type="PANTHER" id="PTHR40083">
    <property type="entry name" value="UPF0122 PROTEIN CBO2450/CLC_2298"/>
    <property type="match status" value="1"/>
</dbReference>
<proteinExistence type="inferred from homology"/>
<keyword evidence="5" id="KW-1185">Reference proteome</keyword>
<reference evidence="4 5" key="1">
    <citation type="submission" date="2019-08" db="EMBL/GenBank/DDBJ databases">
        <title>In-depth cultivation of the pig gut microbiome towards novel bacterial diversity and tailored functional studies.</title>
        <authorList>
            <person name="Wylensek D."/>
            <person name="Hitch T.C.A."/>
            <person name="Clavel T."/>
        </authorList>
    </citation>
    <scope>NUCLEOTIDE SEQUENCE [LARGE SCALE GENOMIC DNA]</scope>
    <source>
        <strain evidence="4 5">SM-530-WT-4B</strain>
    </source>
</reference>
<comment type="function">
    <text evidence="2 3">Might take part in the signal recognition particle (SRP) pathway. This is inferred from the conservation of its genetic proximity to ftsY/ffh. May be a regulatory protein.</text>
</comment>
<dbReference type="Gene3D" id="1.10.10.10">
    <property type="entry name" value="Winged helix-like DNA-binding domain superfamily/Winged helix DNA-binding domain"/>
    <property type="match status" value="1"/>
</dbReference>
<sequence>MSENEVLERRIQLSRLYDLYGPLLTERQRRVYEMHELDDLSLSEIADELGISRQGVSDQLQRARDRLDEIETLLGHAESFRRIEAEARAIRDGENPQQHAAAIVEACAGRTMNHV</sequence>